<feature type="region of interest" description="Disordered" evidence="1">
    <location>
        <begin position="1"/>
        <end position="27"/>
    </location>
</feature>
<dbReference type="AlphaFoldDB" id="A0A0A1TEY4"/>
<evidence type="ECO:0000313" key="2">
    <source>
        <dbReference type="EMBL" id="CEJ88164.1"/>
    </source>
</evidence>
<dbReference type="HOGENOM" id="CLU_190133_0_0_1"/>
<keyword evidence="3" id="KW-1185">Reference proteome</keyword>
<organism evidence="2 3">
    <name type="scientific">[Torrubiella] hemipterigena</name>
    <dbReference type="NCBI Taxonomy" id="1531966"/>
    <lineage>
        <taxon>Eukaryota</taxon>
        <taxon>Fungi</taxon>
        <taxon>Dikarya</taxon>
        <taxon>Ascomycota</taxon>
        <taxon>Pezizomycotina</taxon>
        <taxon>Sordariomycetes</taxon>
        <taxon>Hypocreomycetidae</taxon>
        <taxon>Hypocreales</taxon>
        <taxon>Clavicipitaceae</taxon>
        <taxon>Clavicipitaceae incertae sedis</taxon>
        <taxon>'Torrubiella' clade</taxon>
    </lineage>
</organism>
<name>A0A0A1TEY4_9HYPO</name>
<dbReference type="OrthoDB" id="5221152at2759"/>
<dbReference type="EMBL" id="CDHN01000002">
    <property type="protein sequence ID" value="CEJ88164.1"/>
    <property type="molecule type" value="Genomic_DNA"/>
</dbReference>
<reference evidence="2 3" key="1">
    <citation type="journal article" date="2015" name="Genome Announc.">
        <title>Draft Genome Sequence and Gene Annotation of the Entomopathogenic Fungus Verticillium hemipterigenum.</title>
        <authorList>
            <person name="Horn F."/>
            <person name="Habel A."/>
            <person name="Scharf D.H."/>
            <person name="Dworschak J."/>
            <person name="Brakhage A.A."/>
            <person name="Guthke R."/>
            <person name="Hertweck C."/>
            <person name="Linde J."/>
        </authorList>
    </citation>
    <scope>NUCLEOTIDE SEQUENCE [LARGE SCALE GENOMIC DNA]</scope>
</reference>
<evidence type="ECO:0000256" key="1">
    <source>
        <dbReference type="SAM" id="MobiDB-lite"/>
    </source>
</evidence>
<protein>
    <submittedName>
        <fullName evidence="2">Uncharacterized protein</fullName>
    </submittedName>
</protein>
<dbReference type="Proteomes" id="UP000039046">
    <property type="component" value="Unassembled WGS sequence"/>
</dbReference>
<evidence type="ECO:0000313" key="3">
    <source>
        <dbReference type="Proteomes" id="UP000039046"/>
    </source>
</evidence>
<gene>
    <name evidence="2" type="ORF">VHEMI04630</name>
</gene>
<sequence>MSSSAASTPTSSGASTPTQAAAAPSVPSALGNRKVCFHIKTGGKTWNCTLQDRSHYERVKASRSSSVDSTTSE</sequence>
<accession>A0A0A1TEY4</accession>
<proteinExistence type="predicted"/>